<protein>
    <submittedName>
        <fullName evidence="1">Uncharacterized protein</fullName>
    </submittedName>
</protein>
<evidence type="ECO:0000313" key="2">
    <source>
        <dbReference type="Proteomes" id="UP000829196"/>
    </source>
</evidence>
<organism evidence="1 2">
    <name type="scientific">Dendrobium nobile</name>
    <name type="common">Orchid</name>
    <dbReference type="NCBI Taxonomy" id="94219"/>
    <lineage>
        <taxon>Eukaryota</taxon>
        <taxon>Viridiplantae</taxon>
        <taxon>Streptophyta</taxon>
        <taxon>Embryophyta</taxon>
        <taxon>Tracheophyta</taxon>
        <taxon>Spermatophyta</taxon>
        <taxon>Magnoliopsida</taxon>
        <taxon>Liliopsida</taxon>
        <taxon>Asparagales</taxon>
        <taxon>Orchidaceae</taxon>
        <taxon>Epidendroideae</taxon>
        <taxon>Malaxideae</taxon>
        <taxon>Dendrobiinae</taxon>
        <taxon>Dendrobium</taxon>
    </lineage>
</organism>
<comment type="caution">
    <text evidence="1">The sequence shown here is derived from an EMBL/GenBank/DDBJ whole genome shotgun (WGS) entry which is preliminary data.</text>
</comment>
<reference evidence="1" key="1">
    <citation type="journal article" date="2022" name="Front. Genet.">
        <title>Chromosome-Scale Assembly of the Dendrobium nobile Genome Provides Insights Into the Molecular Mechanism of the Biosynthesis of the Medicinal Active Ingredient of Dendrobium.</title>
        <authorList>
            <person name="Xu Q."/>
            <person name="Niu S.-C."/>
            <person name="Li K.-L."/>
            <person name="Zheng P.-J."/>
            <person name="Zhang X.-J."/>
            <person name="Jia Y."/>
            <person name="Liu Y."/>
            <person name="Niu Y.-X."/>
            <person name="Yu L.-H."/>
            <person name="Chen D.-F."/>
            <person name="Zhang G.-Q."/>
        </authorList>
    </citation>
    <scope>NUCLEOTIDE SEQUENCE</scope>
    <source>
        <tissue evidence="1">Leaf</tissue>
    </source>
</reference>
<proteinExistence type="predicted"/>
<name>A0A8T3BST0_DENNO</name>
<dbReference type="EMBL" id="JAGYWB010000006">
    <property type="protein sequence ID" value="KAI0519136.1"/>
    <property type="molecule type" value="Genomic_DNA"/>
</dbReference>
<gene>
    <name evidence="1" type="ORF">KFK09_006576</name>
</gene>
<dbReference type="Proteomes" id="UP000829196">
    <property type="component" value="Unassembled WGS sequence"/>
</dbReference>
<evidence type="ECO:0000313" key="1">
    <source>
        <dbReference type="EMBL" id="KAI0519136.1"/>
    </source>
</evidence>
<sequence>MVAGSGYNGGCWWWSVAGGGSGGKTGAIGYRVVTAMSGAGRSAPARIARRVFSLSRSVISSCFVLSISEGKLEFLLFARGFVWRFGYEISEWLSRGGSSFLRRLFEDHSLGPPIQLSYMVGKFAARTVYWMTAFSSFSLAYRVPYPLVIQMLLHSVPRLPY</sequence>
<accession>A0A8T3BST0</accession>
<keyword evidence="2" id="KW-1185">Reference proteome</keyword>
<dbReference type="AlphaFoldDB" id="A0A8T3BST0"/>
<dbReference type="OrthoDB" id="4737775at2759"/>